<evidence type="ECO:0000313" key="12">
    <source>
        <dbReference type="Proteomes" id="UP000281553"/>
    </source>
</evidence>
<dbReference type="InterPro" id="IPR050265">
    <property type="entry name" value="Fe/Mn_Superoxide_Dismutase"/>
</dbReference>
<dbReference type="GO" id="GO:0004784">
    <property type="term" value="F:superoxide dismutase activity"/>
    <property type="evidence" value="ECO:0007669"/>
    <property type="project" value="UniProtKB-EC"/>
</dbReference>
<dbReference type="InterPro" id="IPR036314">
    <property type="entry name" value="SOD_C_sf"/>
</dbReference>
<accession>A0A3P7M3G6</accession>
<dbReference type="SUPFAM" id="SSF54719">
    <property type="entry name" value="Fe,Mn superoxide dismutase (SOD), C-terminal domain"/>
    <property type="match status" value="1"/>
</dbReference>
<sequence>MEFLMKMLSRALSSSFARVSRVITFTAASKHTIPDLPYDFNALEPTISADIMRVHYEKHHKTYVNNLNIAEEQLAEAMHKNDMTKIISLQPALRFNGGGHLNHSIFWKNLCPNGGGEPSGPLAEAIKRDFGSFEDFKTRMSANTVAIQGSGWGWLGFCPVSKRLRITTCANQDPLEGTTGIVHSFTISLMCDFSPLLIMHLLNHLIILSCLKLTEYLFAYHFN</sequence>
<name>A0A3P7M3G6_DIBLA</name>
<dbReference type="Gene3D" id="1.10.287.990">
    <property type="entry name" value="Fe,Mn superoxide dismutase (SOD) domain"/>
    <property type="match status" value="1"/>
</dbReference>
<dbReference type="InterPro" id="IPR019832">
    <property type="entry name" value="Mn/Fe_SOD_C"/>
</dbReference>
<feature type="domain" description="Manganese/iron superoxide dismutase N-terminal" evidence="9">
    <location>
        <begin position="30"/>
        <end position="111"/>
    </location>
</feature>
<dbReference type="PANTHER" id="PTHR11404:SF6">
    <property type="entry name" value="SUPEROXIDE DISMUTASE [MN], MITOCHONDRIAL"/>
    <property type="match status" value="1"/>
</dbReference>
<evidence type="ECO:0000256" key="4">
    <source>
        <dbReference type="ARBA" id="ARBA00022723"/>
    </source>
</evidence>
<dbReference type="Pfam" id="PF02777">
    <property type="entry name" value="Sod_Fe_C"/>
    <property type="match status" value="1"/>
</dbReference>
<dbReference type="GO" id="GO:0005739">
    <property type="term" value="C:mitochondrion"/>
    <property type="evidence" value="ECO:0007669"/>
    <property type="project" value="TreeGrafter"/>
</dbReference>
<evidence type="ECO:0000259" key="10">
    <source>
        <dbReference type="Pfam" id="PF02777"/>
    </source>
</evidence>
<dbReference type="Pfam" id="PF00081">
    <property type="entry name" value="Sod_Fe_N"/>
    <property type="match status" value="1"/>
</dbReference>
<reference evidence="11 12" key="1">
    <citation type="submission" date="2018-11" db="EMBL/GenBank/DDBJ databases">
        <authorList>
            <consortium name="Pathogen Informatics"/>
        </authorList>
    </citation>
    <scope>NUCLEOTIDE SEQUENCE [LARGE SCALE GENOMIC DNA]</scope>
</reference>
<evidence type="ECO:0000256" key="5">
    <source>
        <dbReference type="ARBA" id="ARBA00023002"/>
    </source>
</evidence>
<evidence type="ECO:0000256" key="1">
    <source>
        <dbReference type="ARBA" id="ARBA00002170"/>
    </source>
</evidence>
<evidence type="ECO:0000256" key="8">
    <source>
        <dbReference type="RuleBase" id="RU000414"/>
    </source>
</evidence>
<evidence type="ECO:0000256" key="6">
    <source>
        <dbReference type="ARBA" id="ARBA00023211"/>
    </source>
</evidence>
<comment type="catalytic activity">
    <reaction evidence="7 8">
        <text>2 superoxide + 2 H(+) = H2O2 + O2</text>
        <dbReference type="Rhea" id="RHEA:20696"/>
        <dbReference type="ChEBI" id="CHEBI:15378"/>
        <dbReference type="ChEBI" id="CHEBI:15379"/>
        <dbReference type="ChEBI" id="CHEBI:16240"/>
        <dbReference type="ChEBI" id="CHEBI:18421"/>
        <dbReference type="EC" id="1.15.1.1"/>
    </reaction>
</comment>
<proteinExistence type="inferred from homology"/>
<keyword evidence="4 8" id="KW-0479">Metal-binding</keyword>
<keyword evidence="6" id="KW-0464">Manganese</keyword>
<dbReference type="PRINTS" id="PR01703">
    <property type="entry name" value="MNSODISMTASE"/>
</dbReference>
<evidence type="ECO:0000256" key="3">
    <source>
        <dbReference type="ARBA" id="ARBA00012682"/>
    </source>
</evidence>
<gene>
    <name evidence="11" type="ORF">DILT_LOCUS12639</name>
</gene>
<keyword evidence="12" id="KW-1185">Reference proteome</keyword>
<comment type="function">
    <text evidence="8">Destroys radicals which are normally produced within the cells and which are toxic to biological systems.</text>
</comment>
<dbReference type="PANTHER" id="PTHR11404">
    <property type="entry name" value="SUPEROXIDE DISMUTASE 2"/>
    <property type="match status" value="1"/>
</dbReference>
<dbReference type="FunFam" id="1.10.287.990:FF:000001">
    <property type="entry name" value="Superoxide dismutase"/>
    <property type="match status" value="1"/>
</dbReference>
<dbReference type="EC" id="1.15.1.1" evidence="3 8"/>
<dbReference type="InterPro" id="IPR019831">
    <property type="entry name" value="Mn/Fe_SOD_N"/>
</dbReference>
<evidence type="ECO:0000259" key="9">
    <source>
        <dbReference type="Pfam" id="PF00081"/>
    </source>
</evidence>
<evidence type="ECO:0000256" key="2">
    <source>
        <dbReference type="ARBA" id="ARBA00008714"/>
    </source>
</evidence>
<dbReference type="SUPFAM" id="SSF46609">
    <property type="entry name" value="Fe,Mn superoxide dismutase (SOD), N-terminal domain"/>
    <property type="match status" value="1"/>
</dbReference>
<dbReference type="EMBL" id="UYRU01067148">
    <property type="protein sequence ID" value="VDN16808.1"/>
    <property type="molecule type" value="Genomic_DNA"/>
</dbReference>
<comment type="similarity">
    <text evidence="2 8">Belongs to the iron/manganese superoxide dismutase family.</text>
</comment>
<evidence type="ECO:0000313" key="11">
    <source>
        <dbReference type="EMBL" id="VDN16808.1"/>
    </source>
</evidence>
<dbReference type="AlphaFoldDB" id="A0A3P7M3G6"/>
<organism evidence="11 12">
    <name type="scientific">Dibothriocephalus latus</name>
    <name type="common">Fish tapeworm</name>
    <name type="synonym">Diphyllobothrium latum</name>
    <dbReference type="NCBI Taxonomy" id="60516"/>
    <lineage>
        <taxon>Eukaryota</taxon>
        <taxon>Metazoa</taxon>
        <taxon>Spiralia</taxon>
        <taxon>Lophotrochozoa</taxon>
        <taxon>Platyhelminthes</taxon>
        <taxon>Cestoda</taxon>
        <taxon>Eucestoda</taxon>
        <taxon>Diphyllobothriidea</taxon>
        <taxon>Diphyllobothriidae</taxon>
        <taxon>Dibothriocephalus</taxon>
    </lineage>
</organism>
<dbReference type="Proteomes" id="UP000281553">
    <property type="component" value="Unassembled WGS sequence"/>
</dbReference>
<keyword evidence="5 8" id="KW-0560">Oxidoreductase</keyword>
<dbReference type="InterPro" id="IPR001189">
    <property type="entry name" value="Mn/Fe_SOD"/>
</dbReference>
<dbReference type="GO" id="GO:0030145">
    <property type="term" value="F:manganese ion binding"/>
    <property type="evidence" value="ECO:0007669"/>
    <property type="project" value="TreeGrafter"/>
</dbReference>
<dbReference type="Gene3D" id="3.55.40.20">
    <property type="entry name" value="Iron/manganese superoxide dismutase, C-terminal domain"/>
    <property type="match status" value="1"/>
</dbReference>
<feature type="domain" description="Manganese/iron superoxide dismutase C-terminal" evidence="10">
    <location>
        <begin position="118"/>
        <end position="175"/>
    </location>
</feature>
<evidence type="ECO:0000256" key="7">
    <source>
        <dbReference type="ARBA" id="ARBA00049204"/>
    </source>
</evidence>
<protein>
    <recommendedName>
        <fullName evidence="3 8">Superoxide dismutase</fullName>
        <ecNumber evidence="3 8">1.15.1.1</ecNumber>
    </recommendedName>
</protein>
<dbReference type="InterPro" id="IPR036324">
    <property type="entry name" value="Mn/Fe_SOD_N_sf"/>
</dbReference>
<comment type="function">
    <text evidence="1">Destroys superoxide anion radicals which are normally produced within the cells and which are toxic to biological systems.</text>
</comment>
<dbReference type="OrthoDB" id="239262at2759"/>